<dbReference type="EMBL" id="KV425910">
    <property type="protein sequence ID" value="KZV99379.1"/>
    <property type="molecule type" value="Genomic_DNA"/>
</dbReference>
<dbReference type="InParanoid" id="A0A166BAB1"/>
<accession>A0A166BAB1</accession>
<dbReference type="PANTHER" id="PTHR10073">
    <property type="entry name" value="DNA MISMATCH REPAIR PROTEIN MLH, PMS, MUTL"/>
    <property type="match status" value="1"/>
</dbReference>
<evidence type="ECO:0000256" key="1">
    <source>
        <dbReference type="ARBA" id="ARBA00006082"/>
    </source>
</evidence>
<dbReference type="GO" id="GO:0140664">
    <property type="term" value="F:ATP-dependent DNA damage sensor activity"/>
    <property type="evidence" value="ECO:0007669"/>
    <property type="project" value="InterPro"/>
</dbReference>
<protein>
    <submittedName>
        <fullName evidence="3">Uncharacterized protein</fullName>
    </submittedName>
</protein>
<dbReference type="InterPro" id="IPR014762">
    <property type="entry name" value="DNA_mismatch_repair_CS"/>
</dbReference>
<evidence type="ECO:0000313" key="3">
    <source>
        <dbReference type="EMBL" id="KZV99379.1"/>
    </source>
</evidence>
<evidence type="ECO:0000256" key="2">
    <source>
        <dbReference type="SAM" id="MobiDB-lite"/>
    </source>
</evidence>
<dbReference type="GO" id="GO:0016887">
    <property type="term" value="F:ATP hydrolysis activity"/>
    <property type="evidence" value="ECO:0007669"/>
    <property type="project" value="InterPro"/>
</dbReference>
<feature type="compositionally biased region" description="Low complexity" evidence="2">
    <location>
        <begin position="61"/>
        <end position="78"/>
    </location>
</feature>
<comment type="similarity">
    <text evidence="1">Belongs to the DNA mismatch repair MutL/HexB family.</text>
</comment>
<dbReference type="Proteomes" id="UP000077266">
    <property type="component" value="Unassembled WGS sequence"/>
</dbReference>
<keyword evidence="4" id="KW-1185">Reference proteome</keyword>
<reference evidence="3 4" key="1">
    <citation type="journal article" date="2016" name="Mol. Biol. Evol.">
        <title>Comparative Genomics of Early-Diverging Mushroom-Forming Fungi Provides Insights into the Origins of Lignocellulose Decay Capabilities.</title>
        <authorList>
            <person name="Nagy L.G."/>
            <person name="Riley R."/>
            <person name="Tritt A."/>
            <person name="Adam C."/>
            <person name="Daum C."/>
            <person name="Floudas D."/>
            <person name="Sun H."/>
            <person name="Yadav J.S."/>
            <person name="Pangilinan J."/>
            <person name="Larsson K.H."/>
            <person name="Matsuura K."/>
            <person name="Barry K."/>
            <person name="Labutti K."/>
            <person name="Kuo R."/>
            <person name="Ohm R.A."/>
            <person name="Bhattacharya S.S."/>
            <person name="Shirouzu T."/>
            <person name="Yoshinaga Y."/>
            <person name="Martin F.M."/>
            <person name="Grigoriev I.V."/>
            <person name="Hibbett D.S."/>
        </authorList>
    </citation>
    <scope>NUCLEOTIDE SEQUENCE [LARGE SCALE GENOMIC DNA]</scope>
    <source>
        <strain evidence="3 4">HHB12029</strain>
    </source>
</reference>
<dbReference type="PROSITE" id="PS00058">
    <property type="entry name" value="DNA_MISMATCH_REPAIR_1"/>
    <property type="match status" value="1"/>
</dbReference>
<organism evidence="3 4">
    <name type="scientific">Exidia glandulosa HHB12029</name>
    <dbReference type="NCBI Taxonomy" id="1314781"/>
    <lineage>
        <taxon>Eukaryota</taxon>
        <taxon>Fungi</taxon>
        <taxon>Dikarya</taxon>
        <taxon>Basidiomycota</taxon>
        <taxon>Agaricomycotina</taxon>
        <taxon>Agaricomycetes</taxon>
        <taxon>Auriculariales</taxon>
        <taxon>Exidiaceae</taxon>
        <taxon>Exidia</taxon>
    </lineage>
</organism>
<gene>
    <name evidence="3" type="ORF">EXIGLDRAFT_831511</name>
</gene>
<feature type="region of interest" description="Disordered" evidence="2">
    <location>
        <begin position="38"/>
        <end position="78"/>
    </location>
</feature>
<evidence type="ECO:0000313" key="4">
    <source>
        <dbReference type="Proteomes" id="UP000077266"/>
    </source>
</evidence>
<dbReference type="InterPro" id="IPR038973">
    <property type="entry name" value="MutL/Mlh/Pms-like"/>
</dbReference>
<dbReference type="OrthoDB" id="10263226at2759"/>
<name>A0A166BAB1_EXIGL</name>
<feature type="compositionally biased region" description="Basic residues" evidence="2">
    <location>
        <begin position="38"/>
        <end position="60"/>
    </location>
</feature>
<sequence>MPQDDAPPPDAPKPIHRLDDALVNRIAAGELSKRAFPARKRLMTRLRSSTGRRPRSKSCSRTRSTPARPPSSSSLKDGGLKLLQLRDNDCGIRREDLPILAERFTTSKLAKFDDLNTLETYGFRGEALASISFVAHLSVTSTHIRCLTKPDEAAAPFLDLFNFHG</sequence>
<proteinExistence type="inferred from homology"/>
<dbReference type="Gene3D" id="3.30.565.10">
    <property type="entry name" value="Histidine kinase-like ATPase, C-terminal domain"/>
    <property type="match status" value="1"/>
</dbReference>
<dbReference type="InterPro" id="IPR036890">
    <property type="entry name" value="HATPase_C_sf"/>
</dbReference>
<dbReference type="PANTHER" id="PTHR10073:SF12">
    <property type="entry name" value="DNA MISMATCH REPAIR PROTEIN MLH1"/>
    <property type="match status" value="1"/>
</dbReference>
<dbReference type="SUPFAM" id="SSF55874">
    <property type="entry name" value="ATPase domain of HSP90 chaperone/DNA topoisomerase II/histidine kinase"/>
    <property type="match status" value="1"/>
</dbReference>
<dbReference type="GO" id="GO:0006298">
    <property type="term" value="P:mismatch repair"/>
    <property type="evidence" value="ECO:0007669"/>
    <property type="project" value="InterPro"/>
</dbReference>
<dbReference type="STRING" id="1314781.A0A166BAB1"/>
<dbReference type="GO" id="GO:0032389">
    <property type="term" value="C:MutLalpha complex"/>
    <property type="evidence" value="ECO:0007669"/>
    <property type="project" value="TreeGrafter"/>
</dbReference>
<dbReference type="AlphaFoldDB" id="A0A166BAB1"/>